<keyword evidence="2" id="KW-1185">Reference proteome</keyword>
<dbReference type="STRING" id="927083.DB32_005840"/>
<evidence type="ECO:0000313" key="2">
    <source>
        <dbReference type="Proteomes" id="UP000034883"/>
    </source>
</evidence>
<accession>A0A0F6YLV1</accession>
<name>A0A0F6YLV1_9BACT</name>
<sequence>MRLADALAAMPPAAFERLLARRGVTLDPGKRLPPTEQAARALAVLPVKRLASLPASAQEAMRALTARPGHAPRAALGGGALPLVELGLVFPRSDAADVLEMPAAYRLQLPAPPPEDPRAARALLAAVDAETYRAMAIALLGRPPVAPRPLVLGDVLSMLEATSELERALAGLPRTQQRLLAAIEARGGEVSADELLELAKEPARWGPSTTIPKSGALAMLVSRAFLLPVAAGAFALPAEVATIVGRERRRAALRVREDLARRIARADDDPARARLADDPGPLAAALLAELTARRELEGGAAVRRSALRAAAKEADIDPERAELLVALARAVRGGPIADLHAQLIGTWRAGGAWDEARLEPDRMRATEPALRALTPTSAVREALLELLASLPEGRFAPADAVLRATRSDLRCDAAASMLERASRRATGVLVPSVDAILKAILERSLPGLGALDRTERGELVRLAAPVRAMLRGVPGRTPSRPEPVARWESGGRLRLSSRVELARLLAVAAIGRVVPREHDLVLRLDRERIEQLATRGELDSIRGALDALASPDADAARLLEVEARDLVPCELVPASAYLDVPDDALRQTITRDDAFAPWIVRVLSGGVLLRDGAPIARLERRLRRLGGSLERARVDGVNAPESPGEAT</sequence>
<dbReference type="RefSeq" id="WP_053235801.1">
    <property type="nucleotide sequence ID" value="NZ_CP011125.1"/>
</dbReference>
<proteinExistence type="predicted"/>
<dbReference type="AlphaFoldDB" id="A0A0F6YLV1"/>
<evidence type="ECO:0000313" key="1">
    <source>
        <dbReference type="EMBL" id="AKF08691.1"/>
    </source>
</evidence>
<dbReference type="KEGG" id="samy:DB32_005840"/>
<dbReference type="EMBL" id="CP011125">
    <property type="protein sequence ID" value="AKF08691.1"/>
    <property type="molecule type" value="Genomic_DNA"/>
</dbReference>
<organism evidence="1 2">
    <name type="scientific">Sandaracinus amylolyticus</name>
    <dbReference type="NCBI Taxonomy" id="927083"/>
    <lineage>
        <taxon>Bacteria</taxon>
        <taxon>Pseudomonadati</taxon>
        <taxon>Myxococcota</taxon>
        <taxon>Polyangia</taxon>
        <taxon>Polyangiales</taxon>
        <taxon>Sandaracinaceae</taxon>
        <taxon>Sandaracinus</taxon>
    </lineage>
</organism>
<protein>
    <submittedName>
        <fullName evidence="1">Uncharacterized protein</fullName>
    </submittedName>
</protein>
<reference evidence="1 2" key="1">
    <citation type="submission" date="2015-03" db="EMBL/GenBank/DDBJ databases">
        <title>Genome assembly of Sandaracinus amylolyticus DSM 53668.</title>
        <authorList>
            <person name="Sharma G."/>
            <person name="Subramanian S."/>
        </authorList>
    </citation>
    <scope>NUCLEOTIDE SEQUENCE [LARGE SCALE GENOMIC DNA]</scope>
    <source>
        <strain evidence="1 2">DSM 53668</strain>
    </source>
</reference>
<dbReference type="OrthoDB" id="5480652at2"/>
<dbReference type="Proteomes" id="UP000034883">
    <property type="component" value="Chromosome"/>
</dbReference>
<gene>
    <name evidence="1" type="ORF">DB32_005840</name>
</gene>